<evidence type="ECO:0000256" key="1">
    <source>
        <dbReference type="SAM" id="MobiDB-lite"/>
    </source>
</evidence>
<comment type="caution">
    <text evidence="2">The sequence shown here is derived from an EMBL/GenBank/DDBJ whole genome shotgun (WGS) entry which is preliminary data.</text>
</comment>
<evidence type="ECO:0000313" key="3">
    <source>
        <dbReference type="Proteomes" id="UP000053750"/>
    </source>
</evidence>
<protein>
    <recommendedName>
        <fullName evidence="4">ATP-grasp domain-containing protein</fullName>
    </recommendedName>
</protein>
<dbReference type="Gene3D" id="3.30.470.20">
    <property type="entry name" value="ATP-grasp fold, B domain"/>
    <property type="match status" value="1"/>
</dbReference>
<dbReference type="RefSeq" id="WP_036582685.1">
    <property type="nucleotide sequence ID" value="NZ_KK082246.1"/>
</dbReference>
<dbReference type="Pfam" id="PF14398">
    <property type="entry name" value="ATPgrasp_YheCD"/>
    <property type="match status" value="1"/>
</dbReference>
<organism evidence="2 3">
    <name type="scientific">Paenibacillus darwinianus</name>
    <dbReference type="NCBI Taxonomy" id="1380763"/>
    <lineage>
        <taxon>Bacteria</taxon>
        <taxon>Bacillati</taxon>
        <taxon>Bacillota</taxon>
        <taxon>Bacilli</taxon>
        <taxon>Bacillales</taxon>
        <taxon>Paenibacillaceae</taxon>
        <taxon>Paenibacillus</taxon>
    </lineage>
</organism>
<dbReference type="OrthoDB" id="7869153at2"/>
<evidence type="ECO:0008006" key="4">
    <source>
        <dbReference type="Google" id="ProtNLM"/>
    </source>
</evidence>
<feature type="region of interest" description="Disordered" evidence="1">
    <location>
        <begin position="373"/>
        <end position="423"/>
    </location>
</feature>
<dbReference type="AlphaFoldDB" id="A0A9W5W8T5"/>
<keyword evidence="3" id="KW-1185">Reference proteome</keyword>
<dbReference type="SUPFAM" id="SSF56059">
    <property type="entry name" value="Glutathione synthetase ATP-binding domain-like"/>
    <property type="match status" value="1"/>
</dbReference>
<proteinExistence type="predicted"/>
<sequence>MAVSRTSSADRSTLVGVLLGRKQIHRILETQEAFSRVKELVEANKVAHTELHFFAGKDVDFKERRIRAIHFNYADNKWERGILAFPDVVYVRGGSGKPVKQVIARLEQAGVKKINPIIAFNKGKLYQKLNLDKSVRSYLPATQSVENMDEIMSMLQKLGKVYVKACRGRKGTKVMRIEKLSGNRFLYSYSLLGALVRKTTYDRSSLQRAIRTFFKGKKVIVQKAIDLVRVDTNRLCDFRAEVQRNENGEIEIAGVAVRVGQKNSPITTHAGAYRYDTYLKKLFPQYSNQRIYGLLTRIRAFLMAIYRSVENTYGQFGEIGIDFAVDRNGKVWLIECNAQSAKVSFGKAYGEGARKGYLNPLQYAKTISRNNHRTHATQGGSSAQPDVANRRGASRGASFQGIGSRSYFDSRSGAVVGGRRTSQ</sequence>
<reference evidence="2 3" key="1">
    <citation type="submission" date="2014-02" db="EMBL/GenBank/DDBJ databases">
        <title>Genome sequence of Paenibacillus darwinianus reveals adaptive mechanisms for survival in Antarctic soils.</title>
        <authorList>
            <person name="Dsouza M."/>
            <person name="Taylor M.W."/>
            <person name="Turner S.J."/>
            <person name="Aislabie J."/>
        </authorList>
    </citation>
    <scope>NUCLEOTIDE SEQUENCE [LARGE SCALE GENOMIC DNA]</scope>
    <source>
        <strain evidence="2 3">CE1</strain>
    </source>
</reference>
<name>A0A9W5W8T5_9BACL</name>
<accession>A0A9W5W8T5</accession>
<dbReference type="EMBL" id="JFHU01000011">
    <property type="protein sequence ID" value="EXX92262.1"/>
    <property type="molecule type" value="Genomic_DNA"/>
</dbReference>
<dbReference type="InterPro" id="IPR026838">
    <property type="entry name" value="YheC/D"/>
</dbReference>
<gene>
    <name evidence="2" type="ORF">BG53_00750</name>
</gene>
<dbReference type="Proteomes" id="UP000053750">
    <property type="component" value="Unassembled WGS sequence"/>
</dbReference>
<evidence type="ECO:0000313" key="2">
    <source>
        <dbReference type="EMBL" id="EXX92262.1"/>
    </source>
</evidence>